<dbReference type="EMBL" id="JACMSC010000022">
    <property type="protein sequence ID" value="KAG6469388.1"/>
    <property type="molecule type" value="Genomic_DNA"/>
</dbReference>
<comment type="caution">
    <text evidence="2">The sequence shown here is derived from an EMBL/GenBank/DDBJ whole genome shotgun (WGS) entry which is preliminary data.</text>
</comment>
<sequence length="162" mass="17172">MKAISTSSAGFGPGGVFGPGVVQRSGTPQIGGGKRATEKGWGNAWTNFTRVRIHNMQLKWDIELWKMINQMGSGNRRRPLPRPCTRTWASVANHASPSLPLALPSSSTTSHLRAVAYRLLPHGDSLSSFARDASATDVVDHAAGDGICSSSLAFDAQPLFGG</sequence>
<name>A0A8J5BZL6_ZINOF</name>
<feature type="region of interest" description="Disordered" evidence="1">
    <location>
        <begin position="15"/>
        <end position="38"/>
    </location>
</feature>
<evidence type="ECO:0000313" key="2">
    <source>
        <dbReference type="EMBL" id="KAG6469388.1"/>
    </source>
</evidence>
<reference evidence="2 3" key="1">
    <citation type="submission" date="2020-08" db="EMBL/GenBank/DDBJ databases">
        <title>Plant Genome Project.</title>
        <authorList>
            <person name="Zhang R.-G."/>
        </authorList>
    </citation>
    <scope>NUCLEOTIDE SEQUENCE [LARGE SCALE GENOMIC DNA]</scope>
    <source>
        <tissue evidence="2">Rhizome</tissue>
    </source>
</reference>
<dbReference type="AlphaFoldDB" id="A0A8J5BZL6"/>
<gene>
    <name evidence="2" type="ORF">ZIOFF_074103</name>
</gene>
<accession>A0A8J5BZL6</accession>
<protein>
    <submittedName>
        <fullName evidence="2">Uncharacterized protein</fullName>
    </submittedName>
</protein>
<dbReference type="Proteomes" id="UP000734854">
    <property type="component" value="Unassembled WGS sequence"/>
</dbReference>
<evidence type="ECO:0000313" key="3">
    <source>
        <dbReference type="Proteomes" id="UP000734854"/>
    </source>
</evidence>
<keyword evidence="3" id="KW-1185">Reference proteome</keyword>
<proteinExistence type="predicted"/>
<organism evidence="2 3">
    <name type="scientific">Zingiber officinale</name>
    <name type="common">Ginger</name>
    <name type="synonym">Amomum zingiber</name>
    <dbReference type="NCBI Taxonomy" id="94328"/>
    <lineage>
        <taxon>Eukaryota</taxon>
        <taxon>Viridiplantae</taxon>
        <taxon>Streptophyta</taxon>
        <taxon>Embryophyta</taxon>
        <taxon>Tracheophyta</taxon>
        <taxon>Spermatophyta</taxon>
        <taxon>Magnoliopsida</taxon>
        <taxon>Liliopsida</taxon>
        <taxon>Zingiberales</taxon>
        <taxon>Zingiberaceae</taxon>
        <taxon>Zingiber</taxon>
    </lineage>
</organism>
<evidence type="ECO:0000256" key="1">
    <source>
        <dbReference type="SAM" id="MobiDB-lite"/>
    </source>
</evidence>